<dbReference type="OMA" id="HEVPENR"/>
<dbReference type="EMBL" id="LT598490">
    <property type="protein sequence ID" value="SCW02401.1"/>
    <property type="molecule type" value="Genomic_DNA"/>
</dbReference>
<feature type="compositionally biased region" description="Basic residues" evidence="3">
    <location>
        <begin position="169"/>
        <end position="181"/>
    </location>
</feature>
<keyword evidence="6" id="KW-1185">Reference proteome</keyword>
<feature type="region of interest" description="Disordered" evidence="3">
    <location>
        <begin position="44"/>
        <end position="70"/>
    </location>
</feature>
<proteinExistence type="predicted"/>
<name>A0A1G4MF41_LACFM</name>
<protein>
    <submittedName>
        <fullName evidence="5">LAFE_0F05622g1_1</fullName>
    </submittedName>
</protein>
<comment type="subcellular location">
    <subcellularLocation>
        <location evidence="1">Nucleus</location>
    </subcellularLocation>
</comment>
<dbReference type="GO" id="GO:0005634">
    <property type="term" value="C:nucleus"/>
    <property type="evidence" value="ECO:0007669"/>
    <property type="project" value="UniProtKB-SubCell"/>
</dbReference>
<evidence type="ECO:0000256" key="2">
    <source>
        <dbReference type="ARBA" id="ARBA00023242"/>
    </source>
</evidence>
<organism evidence="5 6">
    <name type="scientific">Lachancea fermentati</name>
    <name type="common">Zygosaccharomyces fermentati</name>
    <dbReference type="NCBI Taxonomy" id="4955"/>
    <lineage>
        <taxon>Eukaryota</taxon>
        <taxon>Fungi</taxon>
        <taxon>Dikarya</taxon>
        <taxon>Ascomycota</taxon>
        <taxon>Saccharomycotina</taxon>
        <taxon>Saccharomycetes</taxon>
        <taxon>Saccharomycetales</taxon>
        <taxon>Saccharomycetaceae</taxon>
        <taxon>Lachancea</taxon>
    </lineage>
</organism>
<evidence type="ECO:0000313" key="5">
    <source>
        <dbReference type="EMBL" id="SCW02401.1"/>
    </source>
</evidence>
<evidence type="ECO:0000313" key="6">
    <source>
        <dbReference type="Proteomes" id="UP000190831"/>
    </source>
</evidence>
<feature type="compositionally biased region" description="Basic and acidic residues" evidence="3">
    <location>
        <begin position="57"/>
        <end position="70"/>
    </location>
</feature>
<dbReference type="Proteomes" id="UP000190831">
    <property type="component" value="Chromosome F"/>
</dbReference>
<feature type="region of interest" description="Disordered" evidence="3">
    <location>
        <begin position="169"/>
        <end position="188"/>
    </location>
</feature>
<dbReference type="OrthoDB" id="4036151at2759"/>
<evidence type="ECO:0000256" key="1">
    <source>
        <dbReference type="ARBA" id="ARBA00004123"/>
    </source>
</evidence>
<gene>
    <name evidence="5" type="ORF">LAFE_0F05622G</name>
</gene>
<sequence>MLCPATLKVTEFKACHRLLFKLQTMHDGPGKVNKAVNFVQEGHSDLTSQGKTEEDEQMRLEVDSKRKERKSLQEQLKENAAMKQEEFNLLVKEKNSFNRLSEEDIDFYRKLNSKSKLDHQQMEKYLIRNMKQFEERKAQVLQDDGLQENHGIDTVEITKNVIVKKMKSRQRLKGVIKKKKSSGGAKPT</sequence>
<feature type="domain" description="FAM192A/Fyv6 N-terminal" evidence="4">
    <location>
        <begin position="38"/>
        <end position="133"/>
    </location>
</feature>
<evidence type="ECO:0000256" key="3">
    <source>
        <dbReference type="SAM" id="MobiDB-lite"/>
    </source>
</evidence>
<reference evidence="6" key="1">
    <citation type="submission" date="2016-03" db="EMBL/GenBank/DDBJ databases">
        <authorList>
            <person name="Devillers H."/>
        </authorList>
    </citation>
    <scope>NUCLEOTIDE SEQUENCE [LARGE SCALE GENOMIC DNA]</scope>
</reference>
<keyword evidence="2" id="KW-0539">Nucleus</keyword>
<dbReference type="InterPro" id="IPR019331">
    <property type="entry name" value="FAM192A/Fyv6_N"/>
</dbReference>
<accession>A0A1G4MF41</accession>
<dbReference type="Pfam" id="PF10187">
    <property type="entry name" value="FAM192A_Fyv6_N"/>
    <property type="match status" value="1"/>
</dbReference>
<dbReference type="AlphaFoldDB" id="A0A1G4MF41"/>
<evidence type="ECO:0000259" key="4">
    <source>
        <dbReference type="Pfam" id="PF10187"/>
    </source>
</evidence>